<evidence type="ECO:0000259" key="1">
    <source>
        <dbReference type="Pfam" id="PF13358"/>
    </source>
</evidence>
<dbReference type="Proteomes" id="UP000582643">
    <property type="component" value="Unassembled WGS sequence"/>
</dbReference>
<comment type="caution">
    <text evidence="2">The sequence shown here is derived from an EMBL/GenBank/DDBJ whole genome shotgun (WGS) entry which is preliminary data.</text>
</comment>
<dbReference type="Pfam" id="PF13358">
    <property type="entry name" value="DDE_3"/>
    <property type="match status" value="1"/>
</dbReference>
<keyword evidence="3" id="KW-1185">Reference proteome</keyword>
<feature type="domain" description="Tc1-like transposase DDE" evidence="1">
    <location>
        <begin position="7"/>
        <end position="144"/>
    </location>
</feature>
<dbReference type="InterPro" id="IPR036397">
    <property type="entry name" value="RNaseH_sf"/>
</dbReference>
<dbReference type="RefSeq" id="WP_116157395.1">
    <property type="nucleotide sequence ID" value="NZ_JACHJY010000002.1"/>
</dbReference>
<evidence type="ECO:0000313" key="3">
    <source>
        <dbReference type="Proteomes" id="UP000582643"/>
    </source>
</evidence>
<evidence type="ECO:0000313" key="2">
    <source>
        <dbReference type="EMBL" id="MBB4980440.1"/>
    </source>
</evidence>
<dbReference type="Gene3D" id="3.30.420.10">
    <property type="entry name" value="Ribonuclease H-like superfamily/Ribonuclease H"/>
    <property type="match status" value="1"/>
</dbReference>
<dbReference type="GO" id="GO:0003676">
    <property type="term" value="F:nucleic acid binding"/>
    <property type="evidence" value="ECO:0007669"/>
    <property type="project" value="InterPro"/>
</dbReference>
<reference evidence="2 3" key="1">
    <citation type="submission" date="2020-08" db="EMBL/GenBank/DDBJ databases">
        <title>Genomic Encyclopedia of Type Strains, Phase III (KMG-III): the genomes of soil and plant-associated and newly described type strains.</title>
        <authorList>
            <person name="Whitman W."/>
        </authorList>
    </citation>
    <scope>NUCLEOTIDE SEQUENCE [LARGE SCALE GENOMIC DNA]</scope>
    <source>
        <strain evidence="2 3">SFB5A</strain>
    </source>
</reference>
<dbReference type="EMBL" id="JACHJY010000002">
    <property type="protein sequence ID" value="MBB4980440.1"/>
    <property type="molecule type" value="Genomic_DNA"/>
</dbReference>
<accession>A0A7W7TW31</accession>
<organism evidence="2 3">
    <name type="scientific">Streptomyces nymphaeiformis</name>
    <dbReference type="NCBI Taxonomy" id="2663842"/>
    <lineage>
        <taxon>Bacteria</taxon>
        <taxon>Bacillati</taxon>
        <taxon>Actinomycetota</taxon>
        <taxon>Actinomycetes</taxon>
        <taxon>Kitasatosporales</taxon>
        <taxon>Streptomycetaceae</taxon>
        <taxon>Streptomyces</taxon>
    </lineage>
</organism>
<dbReference type="InterPro" id="IPR038717">
    <property type="entry name" value="Tc1-like_DDE_dom"/>
</dbReference>
<sequence>MNTRAWIVFLDESGVSLLPQVRRTYAPRGRIPLLRHRLNRKRASMGGALGFHSTDPERGPRLCFHLTPGSYDTAGLIEVLEQIKTFYRGERVVLVRDGPSAHWSRAMRAWAAEQDWLTLERSPAYAPEPNPVELLWSSLKKHELANLAGDHLAAVADATEQGIRRINDNPRLPWSFLAHTRLTLHPLTPLN</sequence>
<protein>
    <submittedName>
        <fullName evidence="2">Transposase</fullName>
    </submittedName>
</protein>
<dbReference type="AlphaFoldDB" id="A0A7W7TW31"/>
<proteinExistence type="predicted"/>
<gene>
    <name evidence="2" type="ORF">GGE06_001348</name>
</gene>
<name>A0A7W7TW31_9ACTN</name>